<feature type="transmembrane region" description="Helical" evidence="5">
    <location>
        <begin position="137"/>
        <end position="160"/>
    </location>
</feature>
<reference evidence="7 8" key="1">
    <citation type="submission" date="2020-04" db="EMBL/GenBank/DDBJ databases">
        <authorList>
            <person name="Zhang R."/>
            <person name="Schippers A."/>
        </authorList>
    </citation>
    <scope>NUCLEOTIDE SEQUENCE [LARGE SCALE GENOMIC DNA]</scope>
    <source>
        <strain evidence="7 8">DSM 109850</strain>
    </source>
</reference>
<evidence type="ECO:0000259" key="6">
    <source>
        <dbReference type="PROSITE" id="PS50928"/>
    </source>
</evidence>
<feature type="transmembrane region" description="Helical" evidence="5">
    <location>
        <begin position="181"/>
        <end position="203"/>
    </location>
</feature>
<accession>A0A7Y0L438</accession>
<dbReference type="AlphaFoldDB" id="A0A7Y0L438"/>
<feature type="transmembrane region" description="Helical" evidence="5">
    <location>
        <begin position="240"/>
        <end position="259"/>
    </location>
</feature>
<keyword evidence="5" id="KW-0813">Transport</keyword>
<dbReference type="InterPro" id="IPR035906">
    <property type="entry name" value="MetI-like_sf"/>
</dbReference>
<feature type="transmembrane region" description="Helical" evidence="5">
    <location>
        <begin position="12"/>
        <end position="31"/>
    </location>
</feature>
<dbReference type="GO" id="GO:0055085">
    <property type="term" value="P:transmembrane transport"/>
    <property type="evidence" value="ECO:0007669"/>
    <property type="project" value="InterPro"/>
</dbReference>
<feature type="domain" description="ABC transmembrane type-1" evidence="6">
    <location>
        <begin position="69"/>
        <end position="259"/>
    </location>
</feature>
<evidence type="ECO:0000256" key="4">
    <source>
        <dbReference type="ARBA" id="ARBA00023136"/>
    </source>
</evidence>
<keyword evidence="2 5" id="KW-0812">Transmembrane</keyword>
<proteinExistence type="inferred from homology"/>
<evidence type="ECO:0000313" key="8">
    <source>
        <dbReference type="Proteomes" id="UP000533476"/>
    </source>
</evidence>
<evidence type="ECO:0000256" key="2">
    <source>
        <dbReference type="ARBA" id="ARBA00022692"/>
    </source>
</evidence>
<dbReference type="CDD" id="cd06261">
    <property type="entry name" value="TM_PBP2"/>
    <property type="match status" value="1"/>
</dbReference>
<dbReference type="InterPro" id="IPR000515">
    <property type="entry name" value="MetI-like"/>
</dbReference>
<dbReference type="Pfam" id="PF00528">
    <property type="entry name" value="BPD_transp_1"/>
    <property type="match status" value="1"/>
</dbReference>
<dbReference type="PROSITE" id="PS50928">
    <property type="entry name" value="ABC_TM1"/>
    <property type="match status" value="1"/>
</dbReference>
<evidence type="ECO:0000313" key="7">
    <source>
        <dbReference type="EMBL" id="NMP22870.1"/>
    </source>
</evidence>
<dbReference type="GO" id="GO:0005886">
    <property type="term" value="C:plasma membrane"/>
    <property type="evidence" value="ECO:0007669"/>
    <property type="project" value="UniProtKB-SubCell"/>
</dbReference>
<gene>
    <name evidence="7" type="ORF">HIJ39_10970</name>
</gene>
<evidence type="ECO:0000256" key="1">
    <source>
        <dbReference type="ARBA" id="ARBA00004141"/>
    </source>
</evidence>
<feature type="transmembrane region" description="Helical" evidence="5">
    <location>
        <begin position="209"/>
        <end position="228"/>
    </location>
</feature>
<keyword evidence="3 5" id="KW-1133">Transmembrane helix</keyword>
<dbReference type="PANTHER" id="PTHR43879">
    <property type="entry name" value="ABC TRANSPORTER PERMEASE PROTEIN"/>
    <property type="match status" value="1"/>
</dbReference>
<feature type="transmembrane region" description="Helical" evidence="5">
    <location>
        <begin position="104"/>
        <end position="125"/>
    </location>
</feature>
<dbReference type="EMBL" id="JABBVZ010000033">
    <property type="protein sequence ID" value="NMP22870.1"/>
    <property type="molecule type" value="Genomic_DNA"/>
</dbReference>
<keyword evidence="4 5" id="KW-0472">Membrane</keyword>
<feature type="transmembrane region" description="Helical" evidence="5">
    <location>
        <begin position="73"/>
        <end position="92"/>
    </location>
</feature>
<name>A0A7Y0L438_9FIRM</name>
<sequence>MTAKRIAGRTVLYVVLTFFLVIFLLPVYMLVVTSLKHNAAVSLSHMWSLPHPIAFSGLAQAWHVVSPDLLNSVYLAVPVTIIASFIGAINGYALSKWKFRGANIVYFIILLGMFIPYQSTLIPLVKVLAAIHLFGSIPGLALAHIVYGLPIMTLIFRNFFAEIPQDILESAQIDGQGYWGIFWYIMLPLSVSGFVVACIWEFTQVWNDFLFGVSITLPPWQPVTVAIVNLSGSQHIQWNVLMAATLIASLPTLLVYFIAGRYFVRGLLAGSVKG</sequence>
<comment type="similarity">
    <text evidence="5">Belongs to the binding-protein-dependent transport system permease family.</text>
</comment>
<evidence type="ECO:0000256" key="5">
    <source>
        <dbReference type="RuleBase" id="RU363032"/>
    </source>
</evidence>
<dbReference type="PANTHER" id="PTHR43879:SF1">
    <property type="entry name" value="GLUCOSE IMPORT SYSTEM PERMEASE PROTEIN GLCU"/>
    <property type="match status" value="1"/>
</dbReference>
<dbReference type="Gene3D" id="1.10.3720.10">
    <property type="entry name" value="MetI-like"/>
    <property type="match status" value="1"/>
</dbReference>
<evidence type="ECO:0000256" key="3">
    <source>
        <dbReference type="ARBA" id="ARBA00022989"/>
    </source>
</evidence>
<organism evidence="7 8">
    <name type="scientific">Sulfobacillus harzensis</name>
    <dbReference type="NCBI Taxonomy" id="2729629"/>
    <lineage>
        <taxon>Bacteria</taxon>
        <taxon>Bacillati</taxon>
        <taxon>Bacillota</taxon>
        <taxon>Clostridia</taxon>
        <taxon>Eubacteriales</taxon>
        <taxon>Clostridiales Family XVII. Incertae Sedis</taxon>
        <taxon>Sulfobacillus</taxon>
    </lineage>
</organism>
<comment type="subcellular location">
    <subcellularLocation>
        <location evidence="5">Cell membrane</location>
        <topology evidence="5">Multi-pass membrane protein</topology>
    </subcellularLocation>
    <subcellularLocation>
        <location evidence="1">Membrane</location>
        <topology evidence="1">Multi-pass membrane protein</topology>
    </subcellularLocation>
</comment>
<dbReference type="SUPFAM" id="SSF161098">
    <property type="entry name" value="MetI-like"/>
    <property type="match status" value="1"/>
</dbReference>
<comment type="caution">
    <text evidence="7">The sequence shown here is derived from an EMBL/GenBank/DDBJ whole genome shotgun (WGS) entry which is preliminary data.</text>
</comment>
<protein>
    <submittedName>
        <fullName evidence="7">Carbohydrate ABC transporter permease</fullName>
    </submittedName>
</protein>
<keyword evidence="8" id="KW-1185">Reference proteome</keyword>
<dbReference type="Proteomes" id="UP000533476">
    <property type="component" value="Unassembled WGS sequence"/>
</dbReference>
<dbReference type="RefSeq" id="WP_169099607.1">
    <property type="nucleotide sequence ID" value="NZ_JABBVZ010000033.1"/>
</dbReference>